<evidence type="ECO:0000256" key="7">
    <source>
        <dbReference type="ARBA" id="ARBA00023242"/>
    </source>
</evidence>
<dbReference type="EMBL" id="CACTIH010010174">
    <property type="protein sequence ID" value="CAA3033306.1"/>
    <property type="molecule type" value="Genomic_DNA"/>
</dbReference>
<dbReference type="GO" id="GO:0034472">
    <property type="term" value="P:snRNA 3'-end processing"/>
    <property type="evidence" value="ECO:0007669"/>
    <property type="project" value="TreeGrafter"/>
</dbReference>
<evidence type="ECO:0000313" key="11">
    <source>
        <dbReference type="EMBL" id="CAA3033306.1"/>
    </source>
</evidence>
<keyword evidence="5 8" id="KW-0863">Zinc-finger</keyword>
<dbReference type="Proteomes" id="UP000594638">
    <property type="component" value="Unassembled WGS sequence"/>
</dbReference>
<keyword evidence="4" id="KW-0479">Metal-binding</keyword>
<dbReference type="InterPro" id="IPR011011">
    <property type="entry name" value="Znf_FYVE_PHD"/>
</dbReference>
<evidence type="ECO:0000256" key="5">
    <source>
        <dbReference type="ARBA" id="ARBA00022771"/>
    </source>
</evidence>
<reference evidence="11 12" key="1">
    <citation type="submission" date="2019-12" db="EMBL/GenBank/DDBJ databases">
        <authorList>
            <person name="Alioto T."/>
            <person name="Alioto T."/>
            <person name="Gomez Garrido J."/>
        </authorList>
    </citation>
    <scope>NUCLEOTIDE SEQUENCE [LARGE SCALE GENOMIC DNA]</scope>
</reference>
<dbReference type="Pfam" id="PF00628">
    <property type="entry name" value="PHD"/>
    <property type="match status" value="1"/>
</dbReference>
<comment type="caution">
    <text evidence="11">The sequence shown here is derived from an EMBL/GenBank/DDBJ whole genome shotgun (WGS) entry which is preliminary data.</text>
</comment>
<dbReference type="PROSITE" id="PS01359">
    <property type="entry name" value="ZF_PHD_1"/>
    <property type="match status" value="1"/>
</dbReference>
<dbReference type="FunFam" id="3.30.40.10:FF:000101">
    <property type="entry name" value="Integrator complex subunit 12"/>
    <property type="match status" value="1"/>
</dbReference>
<feature type="non-terminal residue" evidence="11">
    <location>
        <position position="168"/>
    </location>
</feature>
<dbReference type="PANTHER" id="PTHR13415">
    <property type="entry name" value="NUCLEAR FACTOR-RELATED"/>
    <property type="match status" value="1"/>
</dbReference>
<dbReference type="Gene3D" id="3.30.40.10">
    <property type="entry name" value="Zinc/RING finger domain, C3HC4 (zinc finger)"/>
    <property type="match status" value="1"/>
</dbReference>
<evidence type="ECO:0000256" key="6">
    <source>
        <dbReference type="ARBA" id="ARBA00022833"/>
    </source>
</evidence>
<evidence type="ECO:0000256" key="9">
    <source>
        <dbReference type="SAM" id="MobiDB-lite"/>
    </source>
</evidence>
<organism evidence="11 12">
    <name type="scientific">Olea europaea subsp. europaea</name>
    <dbReference type="NCBI Taxonomy" id="158383"/>
    <lineage>
        <taxon>Eukaryota</taxon>
        <taxon>Viridiplantae</taxon>
        <taxon>Streptophyta</taxon>
        <taxon>Embryophyta</taxon>
        <taxon>Tracheophyta</taxon>
        <taxon>Spermatophyta</taxon>
        <taxon>Magnoliopsida</taxon>
        <taxon>eudicotyledons</taxon>
        <taxon>Gunneridae</taxon>
        <taxon>Pentapetalae</taxon>
        <taxon>asterids</taxon>
        <taxon>lamiids</taxon>
        <taxon>Lamiales</taxon>
        <taxon>Oleaceae</taxon>
        <taxon>Oleeae</taxon>
        <taxon>Olea</taxon>
    </lineage>
</organism>
<evidence type="ECO:0000256" key="3">
    <source>
        <dbReference type="ARBA" id="ARBA00016814"/>
    </source>
</evidence>
<dbReference type="AlphaFoldDB" id="A0A8S0VI48"/>
<dbReference type="PANTHER" id="PTHR13415:SF2">
    <property type="entry name" value="INTEGRATOR COMPLEX SUBUNIT 12"/>
    <property type="match status" value="1"/>
</dbReference>
<dbReference type="InterPro" id="IPR019787">
    <property type="entry name" value="Znf_PHD-finger"/>
</dbReference>
<dbReference type="GO" id="GO:0008270">
    <property type="term" value="F:zinc ion binding"/>
    <property type="evidence" value="ECO:0007669"/>
    <property type="project" value="UniProtKB-KW"/>
</dbReference>
<keyword evidence="7" id="KW-0539">Nucleus</keyword>
<dbReference type="OrthoDB" id="5846437at2759"/>
<proteinExistence type="inferred from homology"/>
<dbReference type="InterPro" id="IPR039054">
    <property type="entry name" value="Int12_PHD"/>
</dbReference>
<evidence type="ECO:0000256" key="4">
    <source>
        <dbReference type="ARBA" id="ARBA00022723"/>
    </source>
</evidence>
<dbReference type="InterPro" id="IPR019786">
    <property type="entry name" value="Zinc_finger_PHD-type_CS"/>
</dbReference>
<feature type="domain" description="PHD-type" evidence="10">
    <location>
        <begin position="81"/>
        <end position="137"/>
    </location>
</feature>
<comment type="similarity">
    <text evidence="2">Belongs to the Integrator subunit 12 family.</text>
</comment>
<gene>
    <name evidence="11" type="ORF">OLEA9_A024755</name>
</gene>
<sequence length="168" mass="18548">MTTQFEASLLKAMQLLHSPSKDATDQLKAMLDGCLAQRKAPPTMPVPKQSITAIKPVVANKQPVPVHNPIIVPSDDIDLTGSSCAVCKQVDQKGGNEIVECQECHTLYHQECHDPRLENVNVRDPRFVWYCSTCTNRRKKIKLPAKQPATSSSSSATNKETKDPQTPE</sequence>
<keyword evidence="12" id="KW-1185">Reference proteome</keyword>
<evidence type="ECO:0000259" key="10">
    <source>
        <dbReference type="PROSITE" id="PS50016"/>
    </source>
</evidence>
<feature type="region of interest" description="Disordered" evidence="9">
    <location>
        <begin position="141"/>
        <end position="168"/>
    </location>
</feature>
<protein>
    <recommendedName>
        <fullName evidence="3">Integrator complex subunit 12</fullName>
    </recommendedName>
</protein>
<accession>A0A8S0VI48</accession>
<dbReference type="PROSITE" id="PS50016">
    <property type="entry name" value="ZF_PHD_2"/>
    <property type="match status" value="1"/>
</dbReference>
<keyword evidence="6" id="KW-0862">Zinc</keyword>
<dbReference type="InterPro" id="IPR013083">
    <property type="entry name" value="Znf_RING/FYVE/PHD"/>
</dbReference>
<dbReference type="SUPFAM" id="SSF57903">
    <property type="entry name" value="FYVE/PHD zinc finger"/>
    <property type="match status" value="1"/>
</dbReference>
<evidence type="ECO:0000313" key="12">
    <source>
        <dbReference type="Proteomes" id="UP000594638"/>
    </source>
</evidence>
<dbReference type="GO" id="GO:0032039">
    <property type="term" value="C:integrator complex"/>
    <property type="evidence" value="ECO:0007669"/>
    <property type="project" value="TreeGrafter"/>
</dbReference>
<feature type="compositionally biased region" description="Basic and acidic residues" evidence="9">
    <location>
        <begin position="159"/>
        <end position="168"/>
    </location>
</feature>
<dbReference type="CDD" id="cd15501">
    <property type="entry name" value="PHD_Int12"/>
    <property type="match status" value="1"/>
</dbReference>
<comment type="subcellular location">
    <subcellularLocation>
        <location evidence="1">Nucleus</location>
    </subcellularLocation>
</comment>
<dbReference type="Gramene" id="OE9A024755T1">
    <property type="protein sequence ID" value="OE9A024755C1"/>
    <property type="gene ID" value="OE9A024755"/>
</dbReference>
<dbReference type="InterPro" id="IPR051776">
    <property type="entry name" value="Integrator_subunit_12"/>
</dbReference>
<evidence type="ECO:0000256" key="1">
    <source>
        <dbReference type="ARBA" id="ARBA00004123"/>
    </source>
</evidence>
<evidence type="ECO:0000256" key="2">
    <source>
        <dbReference type="ARBA" id="ARBA00006009"/>
    </source>
</evidence>
<evidence type="ECO:0000256" key="8">
    <source>
        <dbReference type="PROSITE-ProRule" id="PRU00146"/>
    </source>
</evidence>
<dbReference type="InterPro" id="IPR001965">
    <property type="entry name" value="Znf_PHD"/>
</dbReference>
<feature type="compositionally biased region" description="Polar residues" evidence="9">
    <location>
        <begin position="148"/>
        <end position="158"/>
    </location>
</feature>
<name>A0A8S0VI48_OLEEU</name>
<dbReference type="SMART" id="SM00249">
    <property type="entry name" value="PHD"/>
    <property type="match status" value="1"/>
</dbReference>